<evidence type="ECO:0000313" key="2">
    <source>
        <dbReference type="Proteomes" id="UP000308600"/>
    </source>
</evidence>
<accession>A0ACD3BFB7</accession>
<protein>
    <submittedName>
        <fullName evidence="1">CDC45-like protein</fullName>
    </submittedName>
</protein>
<name>A0ACD3BFB7_9AGAR</name>
<dbReference type="Proteomes" id="UP000308600">
    <property type="component" value="Unassembled WGS sequence"/>
</dbReference>
<sequence length="697" mass="78263">MVHVPPPSPAGTSSNSLNYATAYEGIRERYRKSLLTAASSVVILVAPDVDALCAARMIADLFNQDGVQYSIKPVSGILELERVRDELLHTLILLNMGGILDLPSAEWFGDFGPQLNVHVIDSTRPFNLSSLFGSSGIGDRILVWDDGEADRLVEEHRAWEFITYEPEVDSDEESEFGSDREDDNEEEADGFEQDANRSTKRRHAGDGEGNSPKRRRFDDEVRRRVSREERDSYAIRLNKYYGGGTWHGQSASATIYILANALNMVDNDLLWLAIVGLTHHYTTSRASREKYEQYQAMYNDEVARLNPPLENEPQHSLISLSPDDASIRPVEELRFMHFRHWTLYDAMYHSSYVASKLGLWKERGRKRLTGLLAKMGFSIPQTQQPYHHMDLDLKKDLYQKLTDTAPEYGLVELVYPSFIRCFGYKTQPLSAADTVDGLSALLEVATGIQMEIEIEGARNGGEWFGAGRLWETANSEKESRNGSKASEQVYGNHNSGRSGHDDPNKPEDDPDDKAQPDIEAWWVQNFWTAYDALTNIAVLRDSLSLSMSLHRAIIRQGTSIIDKQSIRTTRTHRVVIITQGPDLALFSHPAVLSRLALWLVDALRDRVPASNLNSKKKSLPFVVACLDEVKKSFIVVGVIGALEFGDVRKNAFSAAFIHAQARCNAEVKHVSFDTNVVQIDQAELPMFLDALCEGPDQ</sequence>
<dbReference type="EMBL" id="ML208260">
    <property type="protein sequence ID" value="TFK76580.1"/>
    <property type="molecule type" value="Genomic_DNA"/>
</dbReference>
<gene>
    <name evidence="1" type="ORF">BDN72DRAFT_867501</name>
</gene>
<evidence type="ECO:0000313" key="1">
    <source>
        <dbReference type="EMBL" id="TFK76580.1"/>
    </source>
</evidence>
<organism evidence="1 2">
    <name type="scientific">Pluteus cervinus</name>
    <dbReference type="NCBI Taxonomy" id="181527"/>
    <lineage>
        <taxon>Eukaryota</taxon>
        <taxon>Fungi</taxon>
        <taxon>Dikarya</taxon>
        <taxon>Basidiomycota</taxon>
        <taxon>Agaricomycotina</taxon>
        <taxon>Agaricomycetes</taxon>
        <taxon>Agaricomycetidae</taxon>
        <taxon>Agaricales</taxon>
        <taxon>Pluteineae</taxon>
        <taxon>Pluteaceae</taxon>
        <taxon>Pluteus</taxon>
    </lineage>
</organism>
<keyword evidence="2" id="KW-1185">Reference proteome</keyword>
<proteinExistence type="predicted"/>
<reference evidence="1 2" key="1">
    <citation type="journal article" date="2019" name="Nat. Ecol. Evol.">
        <title>Megaphylogeny resolves global patterns of mushroom evolution.</title>
        <authorList>
            <person name="Varga T."/>
            <person name="Krizsan K."/>
            <person name="Foldi C."/>
            <person name="Dima B."/>
            <person name="Sanchez-Garcia M."/>
            <person name="Sanchez-Ramirez S."/>
            <person name="Szollosi G.J."/>
            <person name="Szarkandi J.G."/>
            <person name="Papp V."/>
            <person name="Albert L."/>
            <person name="Andreopoulos W."/>
            <person name="Angelini C."/>
            <person name="Antonin V."/>
            <person name="Barry K.W."/>
            <person name="Bougher N.L."/>
            <person name="Buchanan P."/>
            <person name="Buyck B."/>
            <person name="Bense V."/>
            <person name="Catcheside P."/>
            <person name="Chovatia M."/>
            <person name="Cooper J."/>
            <person name="Damon W."/>
            <person name="Desjardin D."/>
            <person name="Finy P."/>
            <person name="Geml J."/>
            <person name="Haridas S."/>
            <person name="Hughes K."/>
            <person name="Justo A."/>
            <person name="Karasinski D."/>
            <person name="Kautmanova I."/>
            <person name="Kiss B."/>
            <person name="Kocsube S."/>
            <person name="Kotiranta H."/>
            <person name="LaButti K.M."/>
            <person name="Lechner B.E."/>
            <person name="Liimatainen K."/>
            <person name="Lipzen A."/>
            <person name="Lukacs Z."/>
            <person name="Mihaltcheva S."/>
            <person name="Morgado L.N."/>
            <person name="Niskanen T."/>
            <person name="Noordeloos M.E."/>
            <person name="Ohm R.A."/>
            <person name="Ortiz-Santana B."/>
            <person name="Ovrebo C."/>
            <person name="Racz N."/>
            <person name="Riley R."/>
            <person name="Savchenko A."/>
            <person name="Shiryaev A."/>
            <person name="Soop K."/>
            <person name="Spirin V."/>
            <person name="Szebenyi C."/>
            <person name="Tomsovsky M."/>
            <person name="Tulloss R.E."/>
            <person name="Uehling J."/>
            <person name="Grigoriev I.V."/>
            <person name="Vagvolgyi C."/>
            <person name="Papp T."/>
            <person name="Martin F.M."/>
            <person name="Miettinen O."/>
            <person name="Hibbett D.S."/>
            <person name="Nagy L.G."/>
        </authorList>
    </citation>
    <scope>NUCLEOTIDE SEQUENCE [LARGE SCALE GENOMIC DNA]</scope>
    <source>
        <strain evidence="1 2">NL-1719</strain>
    </source>
</reference>